<evidence type="ECO:0000313" key="9">
    <source>
        <dbReference type="Proteomes" id="UP000008022"/>
    </source>
</evidence>
<dbReference type="Pfam" id="PF05255">
    <property type="entry name" value="UPF0220"/>
    <property type="match status" value="1"/>
</dbReference>
<feature type="transmembrane region" description="Helical" evidence="7">
    <location>
        <begin position="410"/>
        <end position="433"/>
    </location>
</feature>
<feature type="region of interest" description="Disordered" evidence="6">
    <location>
        <begin position="367"/>
        <end position="387"/>
    </location>
</feature>
<feature type="transmembrane region" description="Helical" evidence="7">
    <location>
        <begin position="485"/>
        <end position="507"/>
    </location>
</feature>
<evidence type="ECO:0000313" key="8">
    <source>
        <dbReference type="EnsemblPlants" id="ORUFI09G13430.1"/>
    </source>
</evidence>
<feature type="compositionally biased region" description="Basic and acidic residues" evidence="6">
    <location>
        <begin position="367"/>
        <end position="376"/>
    </location>
</feature>
<feature type="transmembrane region" description="Helical" evidence="7">
    <location>
        <begin position="445"/>
        <end position="464"/>
    </location>
</feature>
<organism evidence="8 9">
    <name type="scientific">Oryza rufipogon</name>
    <name type="common">Brownbeard rice</name>
    <name type="synonym">Asian wild rice</name>
    <dbReference type="NCBI Taxonomy" id="4529"/>
    <lineage>
        <taxon>Eukaryota</taxon>
        <taxon>Viridiplantae</taxon>
        <taxon>Streptophyta</taxon>
        <taxon>Embryophyta</taxon>
        <taxon>Tracheophyta</taxon>
        <taxon>Spermatophyta</taxon>
        <taxon>Magnoliopsida</taxon>
        <taxon>Liliopsida</taxon>
        <taxon>Poales</taxon>
        <taxon>Poaceae</taxon>
        <taxon>BOP clade</taxon>
        <taxon>Oryzoideae</taxon>
        <taxon>Oryzeae</taxon>
        <taxon>Oryzinae</taxon>
        <taxon>Oryza</taxon>
    </lineage>
</organism>
<evidence type="ECO:0000256" key="1">
    <source>
        <dbReference type="ARBA" id="ARBA00004141"/>
    </source>
</evidence>
<dbReference type="Proteomes" id="UP000008022">
    <property type="component" value="Unassembled WGS sequence"/>
</dbReference>
<dbReference type="InterPro" id="IPR007919">
    <property type="entry name" value="UPF0220"/>
</dbReference>
<evidence type="ECO:0000256" key="2">
    <source>
        <dbReference type="ARBA" id="ARBA00005335"/>
    </source>
</evidence>
<keyword evidence="9" id="KW-1185">Reference proteome</keyword>
<evidence type="ECO:0000256" key="5">
    <source>
        <dbReference type="ARBA" id="ARBA00023136"/>
    </source>
</evidence>
<dbReference type="STRING" id="4529.A0A0E0QS87"/>
<proteinExistence type="inferred from homology"/>
<feature type="transmembrane region" description="Helical" evidence="7">
    <location>
        <begin position="519"/>
        <end position="538"/>
    </location>
</feature>
<keyword evidence="3 7" id="KW-0812">Transmembrane</keyword>
<reference evidence="8" key="2">
    <citation type="submission" date="2015-06" db="UniProtKB">
        <authorList>
            <consortium name="EnsemblPlants"/>
        </authorList>
    </citation>
    <scope>IDENTIFICATION</scope>
</reference>
<comment type="subcellular location">
    <subcellularLocation>
        <location evidence="1">Membrane</location>
        <topology evidence="1">Multi-pass membrane protein</topology>
    </subcellularLocation>
</comment>
<accession>A0A0E0QS87</accession>
<evidence type="ECO:0000256" key="6">
    <source>
        <dbReference type="SAM" id="MobiDB-lite"/>
    </source>
</evidence>
<dbReference type="GO" id="GO:0016020">
    <property type="term" value="C:membrane"/>
    <property type="evidence" value="ECO:0007669"/>
    <property type="project" value="UniProtKB-SubCell"/>
</dbReference>
<dbReference type="Gramene" id="ORUFI09G13430.1">
    <property type="protein sequence ID" value="ORUFI09G13430.1"/>
    <property type="gene ID" value="ORUFI09G13430"/>
</dbReference>
<evidence type="ECO:0000256" key="7">
    <source>
        <dbReference type="SAM" id="Phobius"/>
    </source>
</evidence>
<protein>
    <submittedName>
        <fullName evidence="8">Uncharacterized protein</fullName>
    </submittedName>
</protein>
<dbReference type="AlphaFoldDB" id="A0A0E0QS87"/>
<keyword evidence="5 7" id="KW-0472">Membrane</keyword>
<dbReference type="HOGENOM" id="CLU_505689_0_0_1"/>
<keyword evidence="4 7" id="KW-1133">Transmembrane helix</keyword>
<name>A0A0E0QS87_ORYRU</name>
<evidence type="ECO:0000256" key="3">
    <source>
        <dbReference type="ARBA" id="ARBA00022692"/>
    </source>
</evidence>
<comment type="similarity">
    <text evidence="2">Belongs to the UPF0220 family.</text>
</comment>
<reference evidence="9" key="1">
    <citation type="submission" date="2013-06" db="EMBL/GenBank/DDBJ databases">
        <authorList>
            <person name="Zhao Q."/>
        </authorList>
    </citation>
    <scope>NUCLEOTIDE SEQUENCE</scope>
    <source>
        <strain evidence="9">cv. W1943</strain>
    </source>
</reference>
<dbReference type="eggNOG" id="KOG3393">
    <property type="taxonomic scope" value="Eukaryota"/>
</dbReference>
<dbReference type="PANTHER" id="PTHR13180">
    <property type="entry name" value="SMALL MEMBRANE PROTEIN-RELATED"/>
    <property type="match status" value="1"/>
</dbReference>
<dbReference type="EnsemblPlants" id="ORUFI09G13430.1">
    <property type="protein sequence ID" value="ORUFI09G13430.1"/>
    <property type="gene ID" value="ORUFI09G13430"/>
</dbReference>
<sequence length="539" mass="58915">MKLPRHFALAWTLPRRDTSARAGKRWDFASSHASASALARLASSREPPLSPHHHTVVAILLSLCPGPPRLLTRATAVAAPSYCRRHPPLAPVDASANEEAGTVGSGDPGLIVGGSGRPEARGDRLSPSLLFSFYVRHRYNDGRADRVRQRIGGGLQQQRPRGRAIEEAGNHQIRKDGGPIRRGSNPICVIEAHCKCRRRPFLHSDPGSLGLLSSVSTAAVARARWKKRVRHGLLREHTPATCRRPRPKPIFPNPIWHYNFEKVSLMVQNSGLRKTCFSVSPCTDNTIILPPQHTNLAMLPPASACPWLPAYKKKEYSFPVSVMHLAKKVGGQLIKDAHEKGSIMPGFYGRKAPISFLGEASLASSRLEKSREDTPKKNRRKRRQGSRGDCFVDEEGVGGGGEVAAMENLALLWGIIGPGVAGAVFGAGWWFWVDAVVCSSVQVSFLHYLPGIFASLAALMFNAVNKDEIGYDYYSPYGDDSEWRVKLWLFVAYVVSFVCLAGSVGMLVQDALTDKGPSVWTGVAGVLQCVLVLIRCGCR</sequence>
<evidence type="ECO:0000256" key="4">
    <source>
        <dbReference type="ARBA" id="ARBA00022989"/>
    </source>
</evidence>